<dbReference type="Gene3D" id="1.10.357.10">
    <property type="entry name" value="Tetracycline Repressor, domain 2"/>
    <property type="match status" value="1"/>
</dbReference>
<evidence type="ECO:0000256" key="1">
    <source>
        <dbReference type="ARBA" id="ARBA00023015"/>
    </source>
</evidence>
<dbReference type="PANTHER" id="PTHR47506:SF7">
    <property type="entry name" value="TRANSCRIPTIONAL REGULATORY PROTEIN"/>
    <property type="match status" value="1"/>
</dbReference>
<dbReference type="Proteomes" id="UP000556201">
    <property type="component" value="Unassembled WGS sequence"/>
</dbReference>
<dbReference type="SUPFAM" id="SSF46689">
    <property type="entry name" value="Homeodomain-like"/>
    <property type="match status" value="1"/>
</dbReference>
<accession>A0A7W9FRP6</accession>
<evidence type="ECO:0000313" key="7">
    <source>
        <dbReference type="Proteomes" id="UP000556201"/>
    </source>
</evidence>
<dbReference type="RefSeq" id="WP_184277703.1">
    <property type="nucleotide sequence ID" value="NZ_JACHLJ010000001.1"/>
</dbReference>
<dbReference type="InterPro" id="IPR023772">
    <property type="entry name" value="DNA-bd_HTH_TetR-type_CS"/>
</dbReference>
<evidence type="ECO:0000313" key="6">
    <source>
        <dbReference type="EMBL" id="MBB5770256.1"/>
    </source>
</evidence>
<evidence type="ECO:0000256" key="2">
    <source>
        <dbReference type="ARBA" id="ARBA00023125"/>
    </source>
</evidence>
<protein>
    <submittedName>
        <fullName evidence="6">TetR/AcrR family transcriptional repressor of nem operon</fullName>
    </submittedName>
</protein>
<dbReference type="PROSITE" id="PS01081">
    <property type="entry name" value="HTH_TETR_1"/>
    <property type="match status" value="1"/>
</dbReference>
<feature type="domain" description="HTH tetR-type" evidence="5">
    <location>
        <begin position="9"/>
        <end position="69"/>
    </location>
</feature>
<organism evidence="6 7">
    <name type="scientific">Brevundimonas vesicularis</name>
    <name type="common">Pseudomonas vesicularis</name>
    <dbReference type="NCBI Taxonomy" id="41276"/>
    <lineage>
        <taxon>Bacteria</taxon>
        <taxon>Pseudomonadati</taxon>
        <taxon>Pseudomonadota</taxon>
        <taxon>Alphaproteobacteria</taxon>
        <taxon>Caulobacterales</taxon>
        <taxon>Caulobacteraceae</taxon>
        <taxon>Brevundimonas</taxon>
    </lineage>
</organism>
<dbReference type="Pfam" id="PF21993">
    <property type="entry name" value="TetR_C_13_2"/>
    <property type="match status" value="1"/>
</dbReference>
<dbReference type="InterPro" id="IPR001647">
    <property type="entry name" value="HTH_TetR"/>
</dbReference>
<keyword evidence="2 4" id="KW-0238">DNA-binding</keyword>
<dbReference type="InterPro" id="IPR054156">
    <property type="entry name" value="YxaF_TetR_C"/>
</dbReference>
<comment type="caution">
    <text evidence="6">The sequence shown here is derived from an EMBL/GenBank/DDBJ whole genome shotgun (WGS) entry which is preliminary data.</text>
</comment>
<dbReference type="InterPro" id="IPR009057">
    <property type="entry name" value="Homeodomain-like_sf"/>
</dbReference>
<reference evidence="6 7" key="1">
    <citation type="submission" date="2020-08" db="EMBL/GenBank/DDBJ databases">
        <title>Functional genomics of gut bacteria from endangered species of beetles.</title>
        <authorList>
            <person name="Carlos-Shanley C."/>
        </authorList>
    </citation>
    <scope>NUCLEOTIDE SEQUENCE [LARGE SCALE GENOMIC DNA]</scope>
    <source>
        <strain evidence="6 7">S00192</strain>
    </source>
</reference>
<dbReference type="SUPFAM" id="SSF48498">
    <property type="entry name" value="Tetracyclin repressor-like, C-terminal domain"/>
    <property type="match status" value="1"/>
</dbReference>
<dbReference type="InterPro" id="IPR036271">
    <property type="entry name" value="Tet_transcr_reg_TetR-rel_C_sf"/>
</dbReference>
<gene>
    <name evidence="6" type="ORF">HNP47_000225</name>
</gene>
<sequence>MKVSREQMAANRARILEEAGRLFRAKGFDEVSVAEVMKASGLTHGGFYGHFASKDDLIAQSIAHVFAKSPPGEQELRQYSEAYLADAHRRNPGRGCPMAALASETARQSPQARRAMTDGIKAQIDRIASTFTEDQPEAARRRAIGTWSAMVGAMILARSSEDSDLADELLNQTRAWICHDQRSEGSNA</sequence>
<dbReference type="GO" id="GO:0003677">
    <property type="term" value="F:DNA binding"/>
    <property type="evidence" value="ECO:0007669"/>
    <property type="project" value="UniProtKB-UniRule"/>
</dbReference>
<evidence type="ECO:0000256" key="3">
    <source>
        <dbReference type="ARBA" id="ARBA00023163"/>
    </source>
</evidence>
<evidence type="ECO:0000256" key="4">
    <source>
        <dbReference type="PROSITE-ProRule" id="PRU00335"/>
    </source>
</evidence>
<dbReference type="PROSITE" id="PS50977">
    <property type="entry name" value="HTH_TETR_2"/>
    <property type="match status" value="1"/>
</dbReference>
<name>A0A7W9FRP6_BREVE</name>
<feature type="DNA-binding region" description="H-T-H motif" evidence="4">
    <location>
        <begin position="32"/>
        <end position="51"/>
    </location>
</feature>
<proteinExistence type="predicted"/>
<dbReference type="EMBL" id="JACHLJ010000001">
    <property type="protein sequence ID" value="MBB5770256.1"/>
    <property type="molecule type" value="Genomic_DNA"/>
</dbReference>
<keyword evidence="1" id="KW-0805">Transcription regulation</keyword>
<dbReference type="Pfam" id="PF00440">
    <property type="entry name" value="TetR_N"/>
    <property type="match status" value="1"/>
</dbReference>
<keyword evidence="3" id="KW-0804">Transcription</keyword>
<dbReference type="Gene3D" id="1.10.10.60">
    <property type="entry name" value="Homeodomain-like"/>
    <property type="match status" value="1"/>
</dbReference>
<evidence type="ECO:0000259" key="5">
    <source>
        <dbReference type="PROSITE" id="PS50977"/>
    </source>
</evidence>
<dbReference type="PANTHER" id="PTHR47506">
    <property type="entry name" value="TRANSCRIPTIONAL REGULATORY PROTEIN"/>
    <property type="match status" value="1"/>
</dbReference>
<dbReference type="PRINTS" id="PR00455">
    <property type="entry name" value="HTHTETR"/>
</dbReference>
<dbReference type="AlphaFoldDB" id="A0A7W9FRP6"/>